<dbReference type="AlphaFoldDB" id="F0W0T0"/>
<reference evidence="1" key="2">
    <citation type="submission" date="2011-02" db="EMBL/GenBank/DDBJ databases">
        <authorList>
            <person name="MacLean D."/>
        </authorList>
    </citation>
    <scope>NUCLEOTIDE SEQUENCE</scope>
</reference>
<protein>
    <submittedName>
        <fullName evidence="1">AlNc14C5G715 protein</fullName>
    </submittedName>
</protein>
<sequence>MSRRRNDALRELEIVGASKRNRSCKKSLRYKLERLDRKLIRSFLCTRADFYHAHHENAACIIKARL</sequence>
<dbReference type="EMBL" id="FR824050">
    <property type="protein sequence ID" value="CCA14654.1"/>
    <property type="molecule type" value="Genomic_DNA"/>
</dbReference>
<accession>F0W0T0</accession>
<dbReference type="HOGENOM" id="CLU_2836528_0_0_1"/>
<organism evidence="1">
    <name type="scientific">Albugo laibachii Nc14</name>
    <dbReference type="NCBI Taxonomy" id="890382"/>
    <lineage>
        <taxon>Eukaryota</taxon>
        <taxon>Sar</taxon>
        <taxon>Stramenopiles</taxon>
        <taxon>Oomycota</taxon>
        <taxon>Peronosporomycetes</taxon>
        <taxon>Albuginales</taxon>
        <taxon>Albuginaceae</taxon>
        <taxon>Albugo</taxon>
    </lineage>
</organism>
<proteinExistence type="predicted"/>
<reference evidence="1" key="1">
    <citation type="journal article" date="2011" name="PLoS Biol.">
        <title>Gene gain and loss during evolution of obligate parasitism in the white rust pathogen of Arabidopsis thaliana.</title>
        <authorList>
            <person name="Kemen E."/>
            <person name="Gardiner A."/>
            <person name="Schultz-Larsen T."/>
            <person name="Kemen A.C."/>
            <person name="Balmuth A.L."/>
            <person name="Robert-Seilaniantz A."/>
            <person name="Bailey K."/>
            <person name="Holub E."/>
            <person name="Studholme D.J."/>
            <person name="Maclean D."/>
            <person name="Jones J.D."/>
        </authorList>
    </citation>
    <scope>NUCLEOTIDE SEQUENCE</scope>
</reference>
<name>F0W0T0_9STRA</name>
<gene>
    <name evidence="1" type="primary">AlNc14C5G715</name>
    <name evidence="1" type="ORF">ALNC14_007970</name>
</gene>
<evidence type="ECO:0000313" key="1">
    <source>
        <dbReference type="EMBL" id="CCA14654.1"/>
    </source>
</evidence>